<dbReference type="RefSeq" id="WP_182596288.1">
    <property type="nucleotide sequence ID" value="NZ_JACIVA010000046.1"/>
</dbReference>
<evidence type="ECO:0000259" key="2">
    <source>
        <dbReference type="PROSITE" id="PS50883"/>
    </source>
</evidence>
<organism evidence="3 4">
    <name type="scientific">Limosilactobacillus rudii</name>
    <dbReference type="NCBI Taxonomy" id="2759755"/>
    <lineage>
        <taxon>Bacteria</taxon>
        <taxon>Bacillati</taxon>
        <taxon>Bacillota</taxon>
        <taxon>Bacilli</taxon>
        <taxon>Lactobacillales</taxon>
        <taxon>Lactobacillaceae</taxon>
        <taxon>Limosilactobacillus</taxon>
    </lineage>
</organism>
<sequence>MADLRFLLWWVFVIFTIICLIFCIEATIRYRYKRGIDKEDEFAQRYKYFGQPIYDHYQKIQGYELLLREFDSVQKQWRLPRNVNNFPLSKMVLTIRQIDPQIINSIKILALNMTVSQITDFRASYFFQWVLGLINNRQLSIEIDARDIQQASFIQRRKLHRLLRKLDHPHIKITIENVDSTKRTFLLLKNLLPYTDYVKFNIRSFNKSPEQWIDITLAQWQQYLKKHQVTPVVGKVERDEQDALVNQLDINLRQGYVYGMPDEF</sequence>
<dbReference type="InterPro" id="IPR001633">
    <property type="entry name" value="EAL_dom"/>
</dbReference>
<dbReference type="SUPFAM" id="SSF141868">
    <property type="entry name" value="EAL domain-like"/>
    <property type="match status" value="1"/>
</dbReference>
<keyword evidence="4" id="KW-1185">Reference proteome</keyword>
<accession>A0A7W3YNR4</accession>
<dbReference type="PROSITE" id="PS50883">
    <property type="entry name" value="EAL"/>
    <property type="match status" value="1"/>
</dbReference>
<comment type="caution">
    <text evidence="3">The sequence shown here is derived from an EMBL/GenBank/DDBJ whole genome shotgun (WGS) entry which is preliminary data.</text>
</comment>
<feature type="domain" description="EAL" evidence="2">
    <location>
        <begin position="25"/>
        <end position="264"/>
    </location>
</feature>
<protein>
    <submittedName>
        <fullName evidence="3">EAL domain-containing protein</fullName>
    </submittedName>
</protein>
<reference evidence="3 4" key="1">
    <citation type="submission" date="2020-07" db="EMBL/GenBank/DDBJ databases">
        <title>Description of Limosilactobacillus balticus sp. nov., Limosilactobacillus agrestis sp. nov., Limosilactobacillus albertensis sp. nov., Limosilactobacillus rudii sp. nov., Limosilactobacillus fastidiosus sp. nov., five novel Limosilactobacillus species isolated from the vertebrate gastrointestinal tract, and proposal of 6 subspecies of Limosilactobacillus reuteri adapted to the gastrointestinal tract of specific vertebrate hosts.</title>
        <authorList>
            <person name="Li F."/>
            <person name="Cheng C."/>
            <person name="Zheng J."/>
            <person name="Quevedo R.M."/>
            <person name="Li J."/>
            <person name="Roos S."/>
            <person name="Gaenzle M.G."/>
            <person name="Walter J."/>
        </authorList>
    </citation>
    <scope>NUCLEOTIDE SEQUENCE [LARGE SCALE GENOMIC DNA]</scope>
    <source>
        <strain evidence="3 4">STM2_1</strain>
    </source>
</reference>
<dbReference type="AlphaFoldDB" id="A0A7W3YNR4"/>
<dbReference type="Gene3D" id="3.20.20.450">
    <property type="entry name" value="EAL domain"/>
    <property type="match status" value="1"/>
</dbReference>
<keyword evidence="1" id="KW-1133">Transmembrane helix</keyword>
<dbReference type="Pfam" id="PF00563">
    <property type="entry name" value="EAL"/>
    <property type="match status" value="1"/>
</dbReference>
<keyword evidence="1" id="KW-0812">Transmembrane</keyword>
<keyword evidence="1" id="KW-0472">Membrane</keyword>
<dbReference type="EMBL" id="JACIVA010000046">
    <property type="protein sequence ID" value="MBB1097562.1"/>
    <property type="molecule type" value="Genomic_DNA"/>
</dbReference>
<dbReference type="InterPro" id="IPR035919">
    <property type="entry name" value="EAL_sf"/>
</dbReference>
<evidence type="ECO:0000313" key="4">
    <source>
        <dbReference type="Proteomes" id="UP000517106"/>
    </source>
</evidence>
<name>A0A7W3YNR4_9LACO</name>
<evidence type="ECO:0000313" key="3">
    <source>
        <dbReference type="EMBL" id="MBB1097562.1"/>
    </source>
</evidence>
<evidence type="ECO:0000256" key="1">
    <source>
        <dbReference type="SAM" id="Phobius"/>
    </source>
</evidence>
<feature type="transmembrane region" description="Helical" evidence="1">
    <location>
        <begin position="6"/>
        <end position="28"/>
    </location>
</feature>
<gene>
    <name evidence="3" type="ORF">H5S09_06370</name>
</gene>
<dbReference type="Proteomes" id="UP000517106">
    <property type="component" value="Unassembled WGS sequence"/>
</dbReference>
<proteinExistence type="predicted"/>